<gene>
    <name evidence="1" type="ORF">AA0521_3374</name>
</gene>
<evidence type="ECO:0000313" key="2">
    <source>
        <dbReference type="Proteomes" id="UP001061452"/>
    </source>
</evidence>
<evidence type="ECO:0000313" key="1">
    <source>
        <dbReference type="EMBL" id="GBQ79171.1"/>
    </source>
</evidence>
<organism evidence="1 2">
    <name type="scientific">Komagataeibacter intermedius NRIC 0521</name>
    <dbReference type="NCBI Taxonomy" id="1307934"/>
    <lineage>
        <taxon>Bacteria</taxon>
        <taxon>Pseudomonadati</taxon>
        <taxon>Pseudomonadota</taxon>
        <taxon>Alphaproteobacteria</taxon>
        <taxon>Acetobacterales</taxon>
        <taxon>Acetobacteraceae</taxon>
        <taxon>Komagataeibacter</taxon>
    </lineage>
</organism>
<sequence length="104" mass="11443">MTYHGPFYTVPAAFQGALPVFPDPAAPDITIEADSRGNIKKDKTAGAFQPLWKQTGIIALNNPARPQYLRVMKHPEVFRVSDDPVSVRKVAQPVEVYGSQPARP</sequence>
<comment type="caution">
    <text evidence="1">The sequence shown here is derived from an EMBL/GenBank/DDBJ whole genome shotgun (WGS) entry which is preliminary data.</text>
</comment>
<keyword evidence="2" id="KW-1185">Reference proteome</keyword>
<name>A0ABQ0PS16_9PROT</name>
<dbReference type="Proteomes" id="UP001061452">
    <property type="component" value="Unassembled WGS sequence"/>
</dbReference>
<accession>A0ABQ0PS16</accession>
<reference evidence="1" key="1">
    <citation type="submission" date="2013-04" db="EMBL/GenBank/DDBJ databases">
        <title>The genome sequencing project of 58 acetic acid bacteria.</title>
        <authorList>
            <person name="Okamoto-Kainuma A."/>
            <person name="Ishikawa M."/>
            <person name="Umino S."/>
            <person name="Koizumi Y."/>
            <person name="Shiwa Y."/>
            <person name="Yoshikawa H."/>
            <person name="Matsutani M."/>
            <person name="Matsushita K."/>
        </authorList>
    </citation>
    <scope>NUCLEOTIDE SEQUENCE</scope>
    <source>
        <strain evidence="1">NRIC 0521</strain>
    </source>
</reference>
<protein>
    <submittedName>
        <fullName evidence="1">Uncharacterized protein</fullName>
    </submittedName>
</protein>
<proteinExistence type="predicted"/>
<dbReference type="EMBL" id="BAQJ01000449">
    <property type="protein sequence ID" value="GBQ79171.1"/>
    <property type="molecule type" value="Genomic_DNA"/>
</dbReference>